<keyword evidence="5" id="KW-1185">Reference proteome</keyword>
<evidence type="ECO:0000256" key="3">
    <source>
        <dbReference type="SAM" id="MobiDB-lite"/>
    </source>
</evidence>
<dbReference type="Gene3D" id="2.60.40.2700">
    <property type="match status" value="1"/>
</dbReference>
<dbReference type="EMBL" id="CP076366">
    <property type="protein sequence ID" value="QWK93195.1"/>
    <property type="molecule type" value="Genomic_DNA"/>
</dbReference>
<dbReference type="RefSeq" id="WP_215507008.1">
    <property type="nucleotide sequence ID" value="NZ_CP076366.1"/>
</dbReference>
<geneLocation type="plasmid" evidence="4 5">
    <name>p5</name>
</geneLocation>
<dbReference type="InterPro" id="IPR001343">
    <property type="entry name" value="Hemolysn_Ca-bd"/>
</dbReference>
<dbReference type="InterPro" id="IPR050557">
    <property type="entry name" value="RTX_toxin/Mannuronan_C5-epim"/>
</dbReference>
<comment type="subcellular location">
    <subcellularLocation>
        <location evidence="1">Secreted</location>
    </subcellularLocation>
</comment>
<dbReference type="GO" id="GO:0005576">
    <property type="term" value="C:extracellular region"/>
    <property type="evidence" value="ECO:0007669"/>
    <property type="project" value="UniProtKB-SubCell"/>
</dbReference>
<feature type="compositionally biased region" description="Gly residues" evidence="3">
    <location>
        <begin position="680"/>
        <end position="693"/>
    </location>
</feature>
<feature type="compositionally biased region" description="Gly residues" evidence="3">
    <location>
        <begin position="772"/>
        <end position="782"/>
    </location>
</feature>
<evidence type="ECO:0000313" key="5">
    <source>
        <dbReference type="Proteomes" id="UP000679352"/>
    </source>
</evidence>
<dbReference type="AlphaFoldDB" id="A0A975PBV6"/>
<dbReference type="PANTHER" id="PTHR38340">
    <property type="entry name" value="S-LAYER PROTEIN"/>
    <property type="match status" value="1"/>
</dbReference>
<sequence>MAQIISLPTPYADGPEMRLNSTTAGAQHSPDIMVLADGRQIITWYSSSQSGRYGVLQDRDGTVLASEFLASKGSGLIVPGGDGYARFRVSSWELEVQFFQADGSVDGEPVKIQIGPFPPPDFLSIVAPTVSPLADGGFLVTWMVWEDHMGPRNTFGMLVDADGSQRSDIFAGSVAQTDMTALADGQILETWTDRSAGGGVFMRLRDADGDPLGEAALVGDYIFDDPSVAFPDVTVLPDGGFVLAWRSSYFNPVTHIQAFDAQGVAEGATFDARSPAITVLQGGGFVVASTAASGAQISAQIYDSDSNAVGDPLTLPGRSLTALEDGGFVVVWTAPDGSLSGVFAQVFSGEGTALGAAFRVNSHSQGNQNAFVVTALEGGAFEVAWVSDGQDGSGTGIYAQVFGRNDIPAGSVEIAGDAVLGQILEADVSSITDGDGISAGSWQFQWYHDGVAIAGQTSATYALALEDLFTQISVRARYTDGHGTVELLHSDAVAPVAGGPVVATRLGDGTTGEDGSGAVVLMRLATRPVSDVMLSFSVSDPSEAVVETANLVFDAENWDQWQEVHIRGLDDYRDDGAVVFDLLTAVVSSDPAYDGLVVAPVGLSNLDDGQDSPVIWTGGPGADLRRGLNGSDRLYGAGGNDTLTGGIGADSLYGGDGDDLLRGQDGQDRLYGGTDDDDLYGGGSGDRLYGNGGDDTLRGQAGDDALYGGVDDDRLLGEDGADELFGGAGQDRLSGGDGQDRLRGGANADLVSGGKGQDSLYGDDGNDTLNGQTGGDTLYGGLGEDRLTGDAGHDELFGGADRDRLSGGTEDDSLYGGLQADTLLGGAGNDALWGGGGRDEFHFGRTSGRDVLHDFVIGSDVVVISGLARGFEGLTILDQGSRAVVLVGTGGTRLTFENVDAQELGVADFLFI</sequence>
<name>A0A975PBV6_9RHOB</name>
<dbReference type="InterPro" id="IPR011049">
    <property type="entry name" value="Serralysin-like_metalloprot_C"/>
</dbReference>
<accession>A0A975PBV6</accession>
<protein>
    <recommendedName>
        <fullName evidence="6">Calcium-binding protein</fullName>
    </recommendedName>
</protein>
<reference evidence="4" key="1">
    <citation type="submission" date="2021-06" db="EMBL/GenBank/DDBJ databases">
        <authorList>
            <person name="Lee C.-S."/>
            <person name="Jin L."/>
        </authorList>
    </citation>
    <scope>NUCLEOTIDE SEQUENCE</scope>
    <source>
        <strain evidence="4">Con5</strain>
        <plasmid evidence="4">p5</plasmid>
    </source>
</reference>
<dbReference type="Proteomes" id="UP000679352">
    <property type="component" value="Plasmid p5"/>
</dbReference>
<feature type="compositionally biased region" description="Basic and acidic residues" evidence="3">
    <location>
        <begin position="659"/>
        <end position="668"/>
    </location>
</feature>
<dbReference type="InterPro" id="IPR018511">
    <property type="entry name" value="Hemolysin-typ_Ca-bd_CS"/>
</dbReference>
<organism evidence="4 5">
    <name type="scientific">Gemmobacter fulvus</name>
    <dbReference type="NCBI Taxonomy" id="2840474"/>
    <lineage>
        <taxon>Bacteria</taxon>
        <taxon>Pseudomonadati</taxon>
        <taxon>Pseudomonadota</taxon>
        <taxon>Alphaproteobacteria</taxon>
        <taxon>Rhodobacterales</taxon>
        <taxon>Paracoccaceae</taxon>
        <taxon>Gemmobacter</taxon>
    </lineage>
</organism>
<dbReference type="PRINTS" id="PR00313">
    <property type="entry name" value="CABNDNGRPT"/>
</dbReference>
<feature type="region of interest" description="Disordered" evidence="3">
    <location>
        <begin position="658"/>
        <end position="696"/>
    </location>
</feature>
<proteinExistence type="predicted"/>
<evidence type="ECO:0000256" key="1">
    <source>
        <dbReference type="ARBA" id="ARBA00004613"/>
    </source>
</evidence>
<evidence type="ECO:0008006" key="6">
    <source>
        <dbReference type="Google" id="ProtNLM"/>
    </source>
</evidence>
<dbReference type="PROSITE" id="PS00330">
    <property type="entry name" value="HEMOLYSIN_CALCIUM"/>
    <property type="match status" value="4"/>
</dbReference>
<gene>
    <name evidence="4" type="ORF">KM031_21790</name>
</gene>
<dbReference type="PANTHER" id="PTHR38340:SF1">
    <property type="entry name" value="S-LAYER PROTEIN"/>
    <property type="match status" value="1"/>
</dbReference>
<dbReference type="GO" id="GO:0005509">
    <property type="term" value="F:calcium ion binding"/>
    <property type="evidence" value="ECO:0007669"/>
    <property type="project" value="InterPro"/>
</dbReference>
<dbReference type="Pfam" id="PF00353">
    <property type="entry name" value="HemolysinCabind"/>
    <property type="match status" value="5"/>
</dbReference>
<keyword evidence="2" id="KW-0964">Secreted</keyword>
<dbReference type="KEGG" id="gfu:KM031_21790"/>
<evidence type="ECO:0000256" key="2">
    <source>
        <dbReference type="ARBA" id="ARBA00022525"/>
    </source>
</evidence>
<keyword evidence="4" id="KW-0614">Plasmid</keyword>
<evidence type="ECO:0000313" key="4">
    <source>
        <dbReference type="EMBL" id="QWK93195.1"/>
    </source>
</evidence>
<dbReference type="SUPFAM" id="SSF51120">
    <property type="entry name" value="beta-Roll"/>
    <property type="match status" value="2"/>
</dbReference>
<feature type="region of interest" description="Disordered" evidence="3">
    <location>
        <begin position="718"/>
        <end position="810"/>
    </location>
</feature>
<feature type="compositionally biased region" description="Basic and acidic residues" evidence="3">
    <location>
        <begin position="783"/>
        <end position="805"/>
    </location>
</feature>
<dbReference type="Gene3D" id="2.150.10.10">
    <property type="entry name" value="Serralysin-like metalloprotease, C-terminal"/>
    <property type="match status" value="4"/>
</dbReference>